<dbReference type="EMBL" id="CAJNRD030001122">
    <property type="protein sequence ID" value="CAG5100592.1"/>
    <property type="molecule type" value="Genomic_DNA"/>
</dbReference>
<feature type="compositionally biased region" description="Acidic residues" evidence="1">
    <location>
        <begin position="227"/>
        <end position="245"/>
    </location>
</feature>
<reference evidence="2" key="1">
    <citation type="submission" date="2021-04" db="EMBL/GenBank/DDBJ databases">
        <authorList>
            <person name="Chebbi M.A.C M."/>
        </authorList>
    </citation>
    <scope>NUCLEOTIDE SEQUENCE</scope>
</reference>
<gene>
    <name evidence="2" type="ORF">HICCMSTLAB_LOCUS9665</name>
</gene>
<dbReference type="OrthoDB" id="7692297at2759"/>
<dbReference type="InterPro" id="IPR009667">
    <property type="entry name" value="DUF1258"/>
</dbReference>
<evidence type="ECO:0000313" key="3">
    <source>
        <dbReference type="Proteomes" id="UP000786811"/>
    </source>
</evidence>
<keyword evidence="3" id="KW-1185">Reference proteome</keyword>
<organism evidence="2 3">
    <name type="scientific">Cotesia congregata</name>
    <name type="common">Parasitoid wasp</name>
    <name type="synonym">Apanteles congregatus</name>
    <dbReference type="NCBI Taxonomy" id="51543"/>
    <lineage>
        <taxon>Eukaryota</taxon>
        <taxon>Metazoa</taxon>
        <taxon>Ecdysozoa</taxon>
        <taxon>Arthropoda</taxon>
        <taxon>Hexapoda</taxon>
        <taxon>Insecta</taxon>
        <taxon>Pterygota</taxon>
        <taxon>Neoptera</taxon>
        <taxon>Endopterygota</taxon>
        <taxon>Hymenoptera</taxon>
        <taxon>Apocrita</taxon>
        <taxon>Ichneumonoidea</taxon>
        <taxon>Braconidae</taxon>
        <taxon>Microgastrinae</taxon>
        <taxon>Cotesia</taxon>
    </lineage>
</organism>
<protein>
    <recommendedName>
        <fullName evidence="4">Transposase domain-containing protein</fullName>
    </recommendedName>
</protein>
<evidence type="ECO:0008006" key="4">
    <source>
        <dbReference type="Google" id="ProtNLM"/>
    </source>
</evidence>
<feature type="region of interest" description="Disordered" evidence="1">
    <location>
        <begin position="203"/>
        <end position="245"/>
    </location>
</feature>
<accession>A0A8J2MU65</accession>
<dbReference type="Proteomes" id="UP000786811">
    <property type="component" value="Unassembled WGS sequence"/>
</dbReference>
<name>A0A8J2MU65_COTCN</name>
<comment type="caution">
    <text evidence="2">The sequence shown here is derived from an EMBL/GenBank/DDBJ whole genome shotgun (WGS) entry which is preliminary data.</text>
</comment>
<evidence type="ECO:0000256" key="1">
    <source>
        <dbReference type="SAM" id="MobiDB-lite"/>
    </source>
</evidence>
<dbReference type="Pfam" id="PF06869">
    <property type="entry name" value="DUF1258"/>
    <property type="match status" value="1"/>
</dbReference>
<evidence type="ECO:0000313" key="2">
    <source>
        <dbReference type="EMBL" id="CAG5100592.1"/>
    </source>
</evidence>
<dbReference type="PANTHER" id="PTHR46579:SF1">
    <property type="entry name" value="F5_8 TYPE C DOMAIN-CONTAINING PROTEIN"/>
    <property type="match status" value="1"/>
</dbReference>
<feature type="compositionally biased region" description="Basic and acidic residues" evidence="1">
    <location>
        <begin position="214"/>
        <end position="226"/>
    </location>
</feature>
<sequence>MADVETCAQKFPAVNRHYVFIHLHLTNDTIKTMDRNSRKSYNDYSKKRKLHYLRKIVNVNNDDSDDDNNDNGFNEQLGDQIVDVNNEIDGGRDYANRLHERLDDQVVIVNNQIDGGRDYANRLHKQLDDQVVIVNNQIDGGRDCSNRLHEELDDQVVTVNNEINGDRDFDNRLYQQLNDQIVNVNDGIGDYDYVDRLNEQINDHEVEGEEESNRDERDEEVLNRNEDTEDSENETVDDSDEEDEDNVRNFDYEQLLYDGAPLTVSQSMSLILSLLVRHNVTQTCLKRESKKKKHFYCVTCQKNLENENDNCDDCESRKKAYFIEIPVKYQLRELYRRSGFYDCLQHRFQAHLEDNSPNISDVNKGSLYQKLITNGFLANRDNISLTWYTDDIPVYKSSKVSMWPVYLSINELPFEERTKRENVLLIGLWFGDQKPNANNYFYKFYKQFKNLSDGINVTLPDNQIIEVKAVLLIGTCDLPAKCQFFNFTYYMGAYGCPSCLWPGETYRLADDGSSHTHVYPYTQNPEVRTSARCIEFAEIALNNGSPYMGVKSPCALSKLMPDFIVGTAIDQMHCVFGGVVKKMLSLWFDSSNRNEPYSLIDAANIINNRLVAIKPPSFVHRMPRSIEDLLHWKASELKNWFFYYSLPVLEGVMQREYFDHFSLFIAGISLLNLDSITNENVNMASNLLHKFIREFEVMYGLKNCSINIHLILHLSDCVIALGPLWAHECFSYEDLNGQYLNVIKGTRHIDSQIVRSHNQQLKLQRFFDELPEGKIKDFCLKRKYNNKICERLKEGCYTIGSYKIYNDHYIIPDFVQQAIANLLIPRKIQEYLRLLKNSQLYVSKRYGRVKQTSSSYALYRDHIGYHLCSIICFLKLNYCECMNEEDCLNHQVPIHRAIIQTVSSERIFEVKGDQNLEYGISYIYKCLRMNNFLSISIDQLISVCFEIKIEDDLYVAMPVNSNNSE</sequence>
<dbReference type="AlphaFoldDB" id="A0A8J2MU65"/>
<proteinExistence type="predicted"/>
<dbReference type="PANTHER" id="PTHR46579">
    <property type="entry name" value="F5/8 TYPE C DOMAIN-CONTAINING PROTEIN-RELATED"/>
    <property type="match status" value="1"/>
</dbReference>